<dbReference type="InterPro" id="IPR029065">
    <property type="entry name" value="Enolase_C-like"/>
</dbReference>
<dbReference type="RefSeq" id="WP_044330631.1">
    <property type="nucleotide sequence ID" value="NZ_CP010836.1"/>
</dbReference>
<dbReference type="KEGG" id="sphi:TS85_04315"/>
<evidence type="ECO:0000256" key="6">
    <source>
        <dbReference type="PIRSR" id="PIRSR634603-3"/>
    </source>
</evidence>
<dbReference type="InterPro" id="IPR034593">
    <property type="entry name" value="DgoD-like"/>
</dbReference>
<feature type="active site" description="Proton acceptor; specific for (R)-substrate epimerization" evidence="5">
    <location>
        <position position="147"/>
    </location>
</feature>
<dbReference type="Gene3D" id="3.20.20.120">
    <property type="entry name" value="Enolase-like C-terminal domain"/>
    <property type="match status" value="1"/>
</dbReference>
<dbReference type="SFLD" id="SFLDS00001">
    <property type="entry name" value="Enolase"/>
    <property type="match status" value="1"/>
</dbReference>
<evidence type="ECO:0000256" key="1">
    <source>
        <dbReference type="ARBA" id="ARBA00008031"/>
    </source>
</evidence>
<dbReference type="GO" id="GO:0046872">
    <property type="term" value="F:metal ion binding"/>
    <property type="evidence" value="ECO:0007669"/>
    <property type="project" value="UniProtKB-KW"/>
</dbReference>
<evidence type="ECO:0000256" key="3">
    <source>
        <dbReference type="ARBA" id="ARBA00022842"/>
    </source>
</evidence>
<gene>
    <name evidence="9" type="ORF">TS85_04315</name>
</gene>
<dbReference type="PANTHER" id="PTHR48080:SF3">
    <property type="entry name" value="ENOLASE SUPERFAMILY MEMBER DDB_G0284701"/>
    <property type="match status" value="1"/>
</dbReference>
<dbReference type="GO" id="GO:0016855">
    <property type="term" value="F:racemase and epimerase activity, acting on amino acids and derivatives"/>
    <property type="evidence" value="ECO:0007669"/>
    <property type="project" value="UniProtKB-UniRule"/>
</dbReference>
<dbReference type="SUPFAM" id="SSF54826">
    <property type="entry name" value="Enolase N-terminal domain-like"/>
    <property type="match status" value="1"/>
</dbReference>
<feature type="domain" description="Mandelate racemase/muconate lactonizing enzyme C-terminal" evidence="8">
    <location>
        <begin position="128"/>
        <end position="220"/>
    </location>
</feature>
<dbReference type="Proteomes" id="UP000032300">
    <property type="component" value="Chromosome"/>
</dbReference>
<keyword evidence="2 6" id="KW-0479">Metal-binding</keyword>
<accession>A0A7U4J6K5</accession>
<feature type="binding site" evidence="6">
    <location>
        <position position="199"/>
    </location>
    <ligand>
        <name>Mg(2+)</name>
        <dbReference type="ChEBI" id="CHEBI:18420"/>
    </ligand>
</feature>
<dbReference type="InterPro" id="IPR013342">
    <property type="entry name" value="Mandelate_racemase_C"/>
</dbReference>
<dbReference type="CDD" id="cd03319">
    <property type="entry name" value="L-Ala-DL-Glu_epimerase"/>
    <property type="match status" value="1"/>
</dbReference>
<dbReference type="EC" id="5.1.1.-" evidence="7"/>
<dbReference type="AlphaFoldDB" id="A0A7U4J6K5"/>
<reference evidence="9 10" key="1">
    <citation type="journal article" date="2015" name="Int. J. Syst. Evol. Microbiol.">
        <title>Sphingomonas hengshuiensis sp. nov., isolated from lake wetland.</title>
        <authorList>
            <person name="Wei S."/>
            <person name="Wang T."/>
            <person name="Liu H."/>
            <person name="Zhang C."/>
            <person name="Guo J."/>
            <person name="Wang Q."/>
            <person name="Liang K."/>
            <person name="Zhang Z."/>
        </authorList>
    </citation>
    <scope>NUCLEOTIDE SEQUENCE [LARGE SCALE GENOMIC DNA]</scope>
    <source>
        <strain evidence="9 10">WHSC-8</strain>
    </source>
</reference>
<dbReference type="Gene3D" id="3.30.390.10">
    <property type="entry name" value="Enolase-like, N-terminal domain"/>
    <property type="match status" value="1"/>
</dbReference>
<evidence type="ECO:0000256" key="2">
    <source>
        <dbReference type="ARBA" id="ARBA00022723"/>
    </source>
</evidence>
<evidence type="ECO:0000313" key="10">
    <source>
        <dbReference type="Proteomes" id="UP000032300"/>
    </source>
</evidence>
<protein>
    <recommendedName>
        <fullName evidence="7">Dipeptide epimerase</fullName>
        <ecNumber evidence="7">5.1.1.-</ecNumber>
    </recommendedName>
</protein>
<keyword evidence="4 7" id="KW-0413">Isomerase</keyword>
<dbReference type="SMART" id="SM00922">
    <property type="entry name" value="MR_MLE"/>
    <property type="match status" value="1"/>
</dbReference>
<keyword evidence="10" id="KW-1185">Reference proteome</keyword>
<feature type="active site" description="Proton acceptor; specific for (S)-substrate epimerization" evidence="5">
    <location>
        <position position="244"/>
    </location>
</feature>
<organism evidence="9 10">
    <name type="scientific">Sphingomonas hengshuiensis</name>
    <dbReference type="NCBI Taxonomy" id="1609977"/>
    <lineage>
        <taxon>Bacteria</taxon>
        <taxon>Pseudomonadati</taxon>
        <taxon>Pseudomonadota</taxon>
        <taxon>Alphaproteobacteria</taxon>
        <taxon>Sphingomonadales</taxon>
        <taxon>Sphingomonadaceae</taxon>
        <taxon>Sphingomonas</taxon>
    </lineage>
</organism>
<comment type="similarity">
    <text evidence="1 7">Belongs to the mandelate racemase/muconate lactonizing enzyme family.</text>
</comment>
<feature type="binding site" evidence="6">
    <location>
        <position position="222"/>
    </location>
    <ligand>
        <name>Mg(2+)</name>
        <dbReference type="ChEBI" id="CHEBI:18420"/>
    </ligand>
</feature>
<evidence type="ECO:0000256" key="4">
    <source>
        <dbReference type="ARBA" id="ARBA00023235"/>
    </source>
</evidence>
<comment type="cofactor">
    <cofactor evidence="6 7">
        <name>Mg(2+)</name>
        <dbReference type="ChEBI" id="CHEBI:18420"/>
    </cofactor>
    <text evidence="6 7">Binds 1 Mg(2+) ion per subunit.</text>
</comment>
<dbReference type="SFLD" id="SFLDG00180">
    <property type="entry name" value="muconate_cycloisomerase"/>
    <property type="match status" value="1"/>
</dbReference>
<evidence type="ECO:0000256" key="5">
    <source>
        <dbReference type="PIRSR" id="PIRSR634603-1"/>
    </source>
</evidence>
<dbReference type="InterPro" id="IPR029017">
    <property type="entry name" value="Enolase-like_N"/>
</dbReference>
<evidence type="ECO:0000313" key="9">
    <source>
        <dbReference type="EMBL" id="AJP71201.1"/>
    </source>
</evidence>
<dbReference type="EMBL" id="CP010836">
    <property type="protein sequence ID" value="AJP71201.1"/>
    <property type="molecule type" value="Genomic_DNA"/>
</dbReference>
<feature type="binding site" evidence="6">
    <location>
        <position position="173"/>
    </location>
    <ligand>
        <name>Mg(2+)</name>
        <dbReference type="ChEBI" id="CHEBI:18420"/>
    </ligand>
</feature>
<dbReference type="InterPro" id="IPR034603">
    <property type="entry name" value="Dipeptide_epimerase"/>
</dbReference>
<dbReference type="PANTHER" id="PTHR48080">
    <property type="entry name" value="D-GALACTONATE DEHYDRATASE-RELATED"/>
    <property type="match status" value="1"/>
</dbReference>
<name>A0A7U4J6K5_9SPHN</name>
<reference evidence="9 10" key="2">
    <citation type="submission" date="2015-02" db="EMBL/GenBank/DDBJ databases">
        <title>The complete genome of Sphingomonas hengshuiensis sp. WHSC-8 isolated from soil of Hengshui Lake.</title>
        <authorList>
            <person name="Wei S."/>
            <person name="Guo J."/>
            <person name="Su C."/>
            <person name="Wu R."/>
            <person name="Zhang Z."/>
            <person name="Liang K."/>
            <person name="Li H."/>
            <person name="Wang T."/>
            <person name="Liu H."/>
            <person name="Zhang C."/>
            <person name="Li Z."/>
            <person name="Wang Q."/>
            <person name="Meng J."/>
        </authorList>
    </citation>
    <scope>NUCLEOTIDE SEQUENCE [LARGE SCALE GENOMIC DNA]</scope>
    <source>
        <strain evidence="9 10">WHSC-8</strain>
    </source>
</reference>
<dbReference type="Pfam" id="PF02746">
    <property type="entry name" value="MR_MLE_N"/>
    <property type="match status" value="1"/>
</dbReference>
<dbReference type="Pfam" id="PF13378">
    <property type="entry name" value="MR_MLE_C"/>
    <property type="match status" value="1"/>
</dbReference>
<dbReference type="InterPro" id="IPR013341">
    <property type="entry name" value="Mandelate_racemase_N_dom"/>
</dbReference>
<keyword evidence="3 6" id="KW-0460">Magnesium</keyword>
<sequence length="328" mass="35489">MQIEIALERWPMRAPFHIAGKSFVDAQIVTVEVTEGTHRGRGEACGVYYTNDTADRIVAQLEQVRAHADRLDREAVQTLLPAGGARNALDCALWELEAAQSGKSVWQLAGLSSVRPLKTVFTIGIDAPDAMAASARAMTHAPAIKLKLAGDGVDADRVRAVRAARPDAWLAVDANRGFDRAGFVDILPVFHEVGIALIEQPLAIGREQDMRGIDRRIPLAADESVQDIDDLAPLVGLFDIVNIKLDKCGGLTHALRMEADARKLGFQVMVGNMTGTSWSQAPGFVLGQRCDYVDLDGPTFLASDRSPAVRYADGYIFCPDTIWGRGAA</sequence>
<evidence type="ECO:0000259" key="8">
    <source>
        <dbReference type="SMART" id="SM00922"/>
    </source>
</evidence>
<evidence type="ECO:0000256" key="7">
    <source>
        <dbReference type="RuleBase" id="RU366006"/>
    </source>
</evidence>
<dbReference type="InterPro" id="IPR036849">
    <property type="entry name" value="Enolase-like_C_sf"/>
</dbReference>
<proteinExistence type="inferred from homology"/>
<dbReference type="OrthoDB" id="9782675at2"/>
<dbReference type="SUPFAM" id="SSF51604">
    <property type="entry name" value="Enolase C-terminal domain-like"/>
    <property type="match status" value="1"/>
</dbReference>